<organism evidence="4 6">
    <name type="scientific">Enterococcus avium</name>
    <name type="common">Streptococcus avium</name>
    <dbReference type="NCBI Taxonomy" id="33945"/>
    <lineage>
        <taxon>Bacteria</taxon>
        <taxon>Bacillati</taxon>
        <taxon>Bacillota</taxon>
        <taxon>Bacilli</taxon>
        <taxon>Lactobacillales</taxon>
        <taxon>Enterococcaceae</taxon>
        <taxon>Enterococcus</taxon>
    </lineage>
</organism>
<dbReference type="Pfam" id="PF06865">
    <property type="entry name" value="Ppnp"/>
    <property type="match status" value="1"/>
</dbReference>
<reference evidence="4 6" key="2">
    <citation type="submission" date="2018-12" db="EMBL/GenBank/DDBJ databases">
        <title>A novel vanA-carrying plasmid in a clinical isolate of Enterococcus avium.</title>
        <authorList>
            <person name="Bernasconi O.J."/>
            <person name="Luzzaro F."/>
            <person name="Endimiani A."/>
        </authorList>
    </citation>
    <scope>NUCLEOTIDE SEQUENCE [LARGE SCALE GENOMIC DNA]</scope>
    <source>
        <strain evidence="4 6">LC0559/18</strain>
    </source>
</reference>
<comment type="function">
    <text evidence="3">Catalyzes the phosphorolysis of diverse nucleosides, yielding D-ribose 1-phosphate and the respective free bases. Can use uridine, adenosine, guanosine, cytidine, thymidine, inosine and xanthosine as substrates. Also catalyzes the reverse reactions.</text>
</comment>
<dbReference type="EC" id="2.4.2.2" evidence="3"/>
<dbReference type="RefSeq" id="WP_049221973.1">
    <property type="nucleotide sequence ID" value="NZ_CAAKOC010000021.1"/>
</dbReference>
<dbReference type="HAMAP" id="MF_01537">
    <property type="entry name" value="Nucleos_phosphorylase_PpnP"/>
    <property type="match status" value="1"/>
</dbReference>
<evidence type="ECO:0000313" key="4">
    <source>
        <dbReference type="EMBL" id="RVU92673.1"/>
    </source>
</evidence>
<dbReference type="PANTHER" id="PTHR36540:SF1">
    <property type="entry name" value="PYRIMIDINE_PURINE NUCLEOSIDE PHOSPHORYLASE"/>
    <property type="match status" value="1"/>
</dbReference>
<dbReference type="SUPFAM" id="SSF51182">
    <property type="entry name" value="RmlC-like cupins"/>
    <property type="match status" value="1"/>
</dbReference>
<dbReference type="EMBL" id="PDXQ01000002">
    <property type="protein sequence ID" value="TRZ28357.1"/>
    <property type="molecule type" value="Genomic_DNA"/>
</dbReference>
<comment type="catalytic activity">
    <reaction evidence="3">
        <text>xanthosine + phosphate = alpha-D-ribose 1-phosphate + xanthine</text>
        <dbReference type="Rhea" id="RHEA:27638"/>
        <dbReference type="ChEBI" id="CHEBI:17712"/>
        <dbReference type="ChEBI" id="CHEBI:18107"/>
        <dbReference type="ChEBI" id="CHEBI:43474"/>
        <dbReference type="ChEBI" id="CHEBI:57720"/>
        <dbReference type="EC" id="2.4.2.1"/>
    </reaction>
</comment>
<dbReference type="GO" id="GO:0016154">
    <property type="term" value="F:pyrimidine-nucleoside phosphorylase activity"/>
    <property type="evidence" value="ECO:0007669"/>
    <property type="project" value="UniProtKB-UniRule"/>
</dbReference>
<comment type="catalytic activity">
    <reaction evidence="3">
        <text>thymidine + phosphate = 2-deoxy-alpha-D-ribose 1-phosphate + thymine</text>
        <dbReference type="Rhea" id="RHEA:16037"/>
        <dbReference type="ChEBI" id="CHEBI:17748"/>
        <dbReference type="ChEBI" id="CHEBI:17821"/>
        <dbReference type="ChEBI" id="CHEBI:43474"/>
        <dbReference type="ChEBI" id="CHEBI:57259"/>
        <dbReference type="EC" id="2.4.2.2"/>
    </reaction>
</comment>
<comment type="catalytic activity">
    <reaction evidence="3">
        <text>uridine + phosphate = alpha-D-ribose 1-phosphate + uracil</text>
        <dbReference type="Rhea" id="RHEA:24388"/>
        <dbReference type="ChEBI" id="CHEBI:16704"/>
        <dbReference type="ChEBI" id="CHEBI:17568"/>
        <dbReference type="ChEBI" id="CHEBI:43474"/>
        <dbReference type="ChEBI" id="CHEBI:57720"/>
        <dbReference type="EC" id="2.4.2.2"/>
    </reaction>
</comment>
<evidence type="ECO:0000313" key="6">
    <source>
        <dbReference type="Proteomes" id="UP000288388"/>
    </source>
</evidence>
<comment type="caution">
    <text evidence="4">The sequence shown here is derived from an EMBL/GenBank/DDBJ whole genome shotgun (WGS) entry which is preliminary data.</text>
</comment>
<dbReference type="GO" id="GO:0005829">
    <property type="term" value="C:cytosol"/>
    <property type="evidence" value="ECO:0007669"/>
    <property type="project" value="TreeGrafter"/>
</dbReference>
<evidence type="ECO:0000256" key="2">
    <source>
        <dbReference type="ARBA" id="ARBA00022679"/>
    </source>
</evidence>
<dbReference type="Proteomes" id="UP000288388">
    <property type="component" value="Unassembled WGS sequence"/>
</dbReference>
<dbReference type="InterPro" id="IPR014710">
    <property type="entry name" value="RmlC-like_jellyroll"/>
</dbReference>
<dbReference type="FunFam" id="2.60.120.10:FF:000016">
    <property type="entry name" value="Pyrimidine/purine nucleoside phosphorylase"/>
    <property type="match status" value="1"/>
</dbReference>
<evidence type="ECO:0000313" key="7">
    <source>
        <dbReference type="Proteomes" id="UP000316316"/>
    </source>
</evidence>
<comment type="catalytic activity">
    <reaction evidence="3">
        <text>inosine + phosphate = alpha-D-ribose 1-phosphate + hypoxanthine</text>
        <dbReference type="Rhea" id="RHEA:27646"/>
        <dbReference type="ChEBI" id="CHEBI:17368"/>
        <dbReference type="ChEBI" id="CHEBI:17596"/>
        <dbReference type="ChEBI" id="CHEBI:43474"/>
        <dbReference type="ChEBI" id="CHEBI:57720"/>
        <dbReference type="EC" id="2.4.2.1"/>
    </reaction>
</comment>
<dbReference type="PANTHER" id="PTHR36540">
    <property type="entry name" value="PYRIMIDINE/PURINE NUCLEOSIDE PHOSPHORYLASE"/>
    <property type="match status" value="1"/>
</dbReference>
<comment type="catalytic activity">
    <reaction evidence="3">
        <text>cytidine + phosphate = cytosine + alpha-D-ribose 1-phosphate</text>
        <dbReference type="Rhea" id="RHEA:52540"/>
        <dbReference type="ChEBI" id="CHEBI:16040"/>
        <dbReference type="ChEBI" id="CHEBI:17562"/>
        <dbReference type="ChEBI" id="CHEBI:43474"/>
        <dbReference type="ChEBI" id="CHEBI:57720"/>
        <dbReference type="EC" id="2.4.2.2"/>
    </reaction>
</comment>
<name>A0A2N8PU59_ENTAV</name>
<protein>
    <recommendedName>
        <fullName evidence="3">Pyrimidine/purine nucleoside phosphorylase</fullName>
        <ecNumber evidence="3">2.4.2.1</ecNumber>
        <ecNumber evidence="3">2.4.2.2</ecNumber>
    </recommendedName>
    <alternativeName>
        <fullName evidence="3">Adenosine phosphorylase</fullName>
    </alternativeName>
    <alternativeName>
        <fullName evidence="3">Cytidine phosphorylase</fullName>
    </alternativeName>
    <alternativeName>
        <fullName evidence="3">Guanosine phosphorylase</fullName>
    </alternativeName>
    <alternativeName>
        <fullName evidence="3">Inosine phosphorylase</fullName>
    </alternativeName>
    <alternativeName>
        <fullName evidence="3">Thymidine phosphorylase</fullName>
    </alternativeName>
    <alternativeName>
        <fullName evidence="3">Uridine phosphorylase</fullName>
    </alternativeName>
    <alternativeName>
        <fullName evidence="3">Xanthosine phosphorylase</fullName>
    </alternativeName>
</protein>
<proteinExistence type="inferred from homology"/>
<keyword evidence="2 3" id="KW-0808">Transferase</keyword>
<comment type="catalytic activity">
    <reaction evidence="3">
        <text>a purine D-ribonucleoside + phosphate = a purine nucleobase + alpha-D-ribose 1-phosphate</text>
        <dbReference type="Rhea" id="RHEA:19805"/>
        <dbReference type="ChEBI" id="CHEBI:26386"/>
        <dbReference type="ChEBI" id="CHEBI:43474"/>
        <dbReference type="ChEBI" id="CHEBI:57720"/>
        <dbReference type="ChEBI" id="CHEBI:142355"/>
        <dbReference type="EC" id="2.4.2.1"/>
    </reaction>
</comment>
<comment type="similarity">
    <text evidence="3">Belongs to the nucleoside phosphorylase PpnP family.</text>
</comment>
<dbReference type="GO" id="GO:0004731">
    <property type="term" value="F:purine-nucleoside phosphorylase activity"/>
    <property type="evidence" value="ECO:0007669"/>
    <property type="project" value="UniProtKB-UniRule"/>
</dbReference>
<dbReference type="CDD" id="cd20296">
    <property type="entry name" value="cupin_PpnP-like"/>
    <property type="match status" value="1"/>
</dbReference>
<dbReference type="GeneID" id="69571251"/>
<keyword evidence="1 3" id="KW-0328">Glycosyltransferase</keyword>
<dbReference type="EC" id="2.4.2.1" evidence="3"/>
<dbReference type="InterPro" id="IPR011051">
    <property type="entry name" value="RmlC_Cupin_sf"/>
</dbReference>
<gene>
    <name evidence="3" type="primary">ppnP</name>
    <name evidence="5" type="ORF">AUF17_16685</name>
    <name evidence="4" type="ORF">EK398_19475</name>
</gene>
<sequence length="104" mass="11896">MFEKVNVESKANIYFDGKVTSRTIHLEDGENVTLGFMLAGDYTFNTQKKEIMKVTQGSMTVLLPNEESWKTVSENEEFIVPANSAFQVKVEKYADYTCFYVSED</sequence>
<evidence type="ECO:0000256" key="3">
    <source>
        <dbReference type="HAMAP-Rule" id="MF_01537"/>
    </source>
</evidence>
<dbReference type="Proteomes" id="UP000316316">
    <property type="component" value="Unassembled WGS sequence"/>
</dbReference>
<dbReference type="InterPro" id="IPR009664">
    <property type="entry name" value="Ppnp"/>
</dbReference>
<reference evidence="5 7" key="1">
    <citation type="submission" date="2017-10" db="EMBL/GenBank/DDBJ databases">
        <title>FDA dAtabase for Regulatory Grade micrObial Sequences (FDA-ARGOS): Supporting development and validation of Infectious Disease Dx tests.</title>
        <authorList>
            <person name="Campos J."/>
            <person name="Goldberg B."/>
            <person name="Tallon L.J."/>
            <person name="Sadzewicz L."/>
            <person name="Sengamalay N."/>
            <person name="Ott S."/>
            <person name="Godinez A."/>
            <person name="Nagaraj S."/>
            <person name="Vyas G."/>
            <person name="Aluvathingal J."/>
            <person name="Nadendla S."/>
            <person name="Geyer C."/>
            <person name="Nandy P."/>
            <person name="Hobson J."/>
            <person name="Sichtig H."/>
        </authorList>
    </citation>
    <scope>NUCLEOTIDE SEQUENCE [LARGE SCALE GENOMIC DNA]</scope>
    <source>
        <strain evidence="5 7">FDAARGOS_185</strain>
    </source>
</reference>
<dbReference type="EMBL" id="RYZS01000002">
    <property type="protein sequence ID" value="RVU92673.1"/>
    <property type="molecule type" value="Genomic_DNA"/>
</dbReference>
<evidence type="ECO:0000313" key="5">
    <source>
        <dbReference type="EMBL" id="TRZ28357.1"/>
    </source>
</evidence>
<evidence type="ECO:0000256" key="1">
    <source>
        <dbReference type="ARBA" id="ARBA00022676"/>
    </source>
</evidence>
<accession>A0A2N8PU59</accession>
<comment type="catalytic activity">
    <reaction evidence="3">
        <text>adenosine + phosphate = alpha-D-ribose 1-phosphate + adenine</text>
        <dbReference type="Rhea" id="RHEA:27642"/>
        <dbReference type="ChEBI" id="CHEBI:16335"/>
        <dbReference type="ChEBI" id="CHEBI:16708"/>
        <dbReference type="ChEBI" id="CHEBI:43474"/>
        <dbReference type="ChEBI" id="CHEBI:57720"/>
        <dbReference type="EC" id="2.4.2.1"/>
    </reaction>
</comment>
<dbReference type="Gene3D" id="2.60.120.10">
    <property type="entry name" value="Jelly Rolls"/>
    <property type="match status" value="1"/>
</dbReference>
<dbReference type="AlphaFoldDB" id="A0A2N8PU59"/>
<comment type="catalytic activity">
    <reaction evidence="3">
        <text>guanosine + phosphate = alpha-D-ribose 1-phosphate + guanine</text>
        <dbReference type="Rhea" id="RHEA:13233"/>
        <dbReference type="ChEBI" id="CHEBI:16235"/>
        <dbReference type="ChEBI" id="CHEBI:16750"/>
        <dbReference type="ChEBI" id="CHEBI:43474"/>
        <dbReference type="ChEBI" id="CHEBI:57720"/>
        <dbReference type="EC" id="2.4.2.1"/>
    </reaction>
</comment>